<dbReference type="Gene3D" id="2.30.29.30">
    <property type="entry name" value="Pleckstrin-homology domain (PH domain)/Phosphotyrosine-binding domain (PTB)"/>
    <property type="match status" value="1"/>
</dbReference>
<dbReference type="Pfam" id="PF00498">
    <property type="entry name" value="FHA"/>
    <property type="match status" value="1"/>
</dbReference>
<dbReference type="CDD" id="cd14673">
    <property type="entry name" value="PH_PHLDB1_2"/>
    <property type="match status" value="1"/>
</dbReference>
<feature type="compositionally biased region" description="Polar residues" evidence="7">
    <location>
        <begin position="162"/>
        <end position="188"/>
    </location>
</feature>
<dbReference type="GO" id="GO:0045180">
    <property type="term" value="C:basal cortex"/>
    <property type="evidence" value="ECO:0007669"/>
    <property type="project" value="TreeGrafter"/>
</dbReference>
<accession>A0A8C6CM59</accession>
<dbReference type="PANTHER" id="PTHR12156:SF23">
    <property type="entry name" value="PLECKSTRIN HOMOLOGY-LIKE DOMAIN FAMILY B MEMBER 1"/>
    <property type="match status" value="1"/>
</dbReference>
<evidence type="ECO:0000256" key="5">
    <source>
        <dbReference type="ARBA" id="ARBA00077655"/>
    </source>
</evidence>
<dbReference type="InterPro" id="IPR008984">
    <property type="entry name" value="SMAD_FHA_dom_sf"/>
</dbReference>
<name>A0A8C6CM59_MONMO</name>
<evidence type="ECO:0000259" key="8">
    <source>
        <dbReference type="PROSITE" id="PS50003"/>
    </source>
</evidence>
<feature type="region of interest" description="Disordered" evidence="7">
    <location>
        <begin position="1117"/>
        <end position="1146"/>
    </location>
</feature>
<dbReference type="FunFam" id="2.60.200.20:FF:000004">
    <property type="entry name" value="pleckstrin homology-like domain family B member 1 isoform X1"/>
    <property type="match status" value="1"/>
</dbReference>
<feature type="compositionally biased region" description="Low complexity" evidence="7">
    <location>
        <begin position="252"/>
        <end position="273"/>
    </location>
</feature>
<dbReference type="InterPro" id="IPR001849">
    <property type="entry name" value="PH_domain"/>
</dbReference>
<evidence type="ECO:0000313" key="10">
    <source>
        <dbReference type="Proteomes" id="UP000694561"/>
    </source>
</evidence>
<evidence type="ECO:0000256" key="4">
    <source>
        <dbReference type="ARBA" id="ARBA00069090"/>
    </source>
</evidence>
<feature type="region of interest" description="Disordered" evidence="7">
    <location>
        <begin position="211"/>
        <end position="334"/>
    </location>
</feature>
<dbReference type="SMART" id="SM00233">
    <property type="entry name" value="PH"/>
    <property type="match status" value="1"/>
</dbReference>
<evidence type="ECO:0000256" key="7">
    <source>
        <dbReference type="SAM" id="MobiDB-lite"/>
    </source>
</evidence>
<feature type="compositionally biased region" description="Polar residues" evidence="7">
    <location>
        <begin position="1008"/>
        <end position="1021"/>
    </location>
</feature>
<feature type="compositionally biased region" description="Polar residues" evidence="7">
    <location>
        <begin position="288"/>
        <end position="303"/>
    </location>
</feature>
<evidence type="ECO:0000256" key="2">
    <source>
        <dbReference type="ARBA" id="ARBA00022553"/>
    </source>
</evidence>
<feature type="region of interest" description="Disordered" evidence="7">
    <location>
        <begin position="656"/>
        <end position="711"/>
    </location>
</feature>
<feature type="compositionally biased region" description="Basic and acidic residues" evidence="7">
    <location>
        <begin position="681"/>
        <end position="695"/>
    </location>
</feature>
<dbReference type="GO" id="GO:0070507">
    <property type="term" value="P:regulation of microtubule cytoskeleton organization"/>
    <property type="evidence" value="ECO:0007669"/>
    <property type="project" value="TreeGrafter"/>
</dbReference>
<evidence type="ECO:0000313" key="9">
    <source>
        <dbReference type="Ensembl" id="ENSMMNP00015029746.1"/>
    </source>
</evidence>
<dbReference type="InterPro" id="IPR011993">
    <property type="entry name" value="PH-like_dom_sf"/>
</dbReference>
<keyword evidence="10" id="KW-1185">Reference proteome</keyword>
<dbReference type="GeneTree" id="ENSGT00940000155231"/>
<dbReference type="FunFam" id="2.30.29.30:FF:000006">
    <property type="entry name" value="Pleckstrin homology like domain family B member 1"/>
    <property type="match status" value="1"/>
</dbReference>
<dbReference type="Proteomes" id="UP000694561">
    <property type="component" value="Unplaced"/>
</dbReference>
<feature type="coiled-coil region" evidence="6">
    <location>
        <begin position="1042"/>
        <end position="1069"/>
    </location>
</feature>
<dbReference type="InterPro" id="IPR052212">
    <property type="entry name" value="PH-like_domain"/>
</dbReference>
<feature type="compositionally biased region" description="Polar residues" evidence="7">
    <location>
        <begin position="431"/>
        <end position="441"/>
    </location>
</feature>
<feature type="coiled-coil region" evidence="6">
    <location>
        <begin position="1152"/>
        <end position="1211"/>
    </location>
</feature>
<evidence type="ECO:0000256" key="6">
    <source>
        <dbReference type="SAM" id="Coils"/>
    </source>
</evidence>
<dbReference type="SUPFAM" id="SSF49879">
    <property type="entry name" value="SMAD/FHA domain"/>
    <property type="match status" value="1"/>
</dbReference>
<keyword evidence="1" id="KW-0488">Methylation</keyword>
<feature type="region of interest" description="Disordered" evidence="7">
    <location>
        <begin position="940"/>
        <end position="1021"/>
    </location>
</feature>
<organism evidence="9 10">
    <name type="scientific">Monodon monoceros</name>
    <name type="common">Narwhal</name>
    <name type="synonym">Ceratodon monodon</name>
    <dbReference type="NCBI Taxonomy" id="40151"/>
    <lineage>
        <taxon>Eukaryota</taxon>
        <taxon>Metazoa</taxon>
        <taxon>Chordata</taxon>
        <taxon>Craniata</taxon>
        <taxon>Vertebrata</taxon>
        <taxon>Euteleostomi</taxon>
        <taxon>Mammalia</taxon>
        <taxon>Eutheria</taxon>
        <taxon>Laurasiatheria</taxon>
        <taxon>Artiodactyla</taxon>
        <taxon>Whippomorpha</taxon>
        <taxon>Cetacea</taxon>
        <taxon>Odontoceti</taxon>
        <taxon>Monodontidae</taxon>
        <taxon>Monodon</taxon>
    </lineage>
</organism>
<feature type="compositionally biased region" description="Low complexity" evidence="7">
    <location>
        <begin position="975"/>
        <end position="996"/>
    </location>
</feature>
<feature type="domain" description="PH" evidence="8">
    <location>
        <begin position="1260"/>
        <end position="1374"/>
    </location>
</feature>
<dbReference type="PANTHER" id="PTHR12156">
    <property type="entry name" value="PLECKSTRIN HOMOLOGY-LIKE DOMAIN, FAMILY B, MEMBER 3"/>
    <property type="match status" value="1"/>
</dbReference>
<gene>
    <name evidence="9" type="primary">PHLDB1</name>
</gene>
<dbReference type="Gene3D" id="2.60.200.20">
    <property type="match status" value="1"/>
</dbReference>
<dbReference type="Pfam" id="PF00169">
    <property type="entry name" value="PH"/>
    <property type="match status" value="1"/>
</dbReference>
<feature type="coiled-coil region" evidence="6">
    <location>
        <begin position="867"/>
        <end position="897"/>
    </location>
</feature>
<feature type="compositionally biased region" description="Basic and acidic residues" evidence="7">
    <location>
        <begin position="482"/>
        <end position="492"/>
    </location>
</feature>
<dbReference type="SUPFAM" id="SSF50729">
    <property type="entry name" value="PH domain-like"/>
    <property type="match status" value="1"/>
</dbReference>
<evidence type="ECO:0000256" key="3">
    <source>
        <dbReference type="ARBA" id="ARBA00023054"/>
    </source>
</evidence>
<reference evidence="9" key="1">
    <citation type="submission" date="2025-08" db="UniProtKB">
        <authorList>
            <consortium name="Ensembl"/>
        </authorList>
    </citation>
    <scope>IDENTIFICATION</scope>
</reference>
<evidence type="ECO:0000256" key="1">
    <source>
        <dbReference type="ARBA" id="ARBA00022481"/>
    </source>
</evidence>
<feature type="compositionally biased region" description="Polar residues" evidence="7">
    <location>
        <begin position="1117"/>
        <end position="1145"/>
    </location>
</feature>
<dbReference type="InterPro" id="IPR000253">
    <property type="entry name" value="FHA_dom"/>
</dbReference>
<feature type="compositionally biased region" description="Polar residues" evidence="7">
    <location>
        <begin position="546"/>
        <end position="558"/>
    </location>
</feature>
<sequence>MDTINRNQVGPGSKTPAMVQKGPLDLIETGKGLKVQTDKPHLVSLGSGRLSTAITLLPLEEGRTVIGSAARDISLQGPGLAPEHCYIENLRGTLTLYPCGNACTIDGLLVRQPTRLTQGCMLCLGQSTFLRFNHPAEAKWMKSMIPAGGRAPGPPYSPGPAESQSLVNGNHTPQPATQGPSACGSHSSLVSSIEKDLQEIMDSLVLEEPGAAGKKPAATSPLSPMANGGRYLLSPPTSPGAMSVGSSYENTSPAFSPLSSPASSGSCASHSPSGQEPAPSMPPLVPARSSSYHLALQPSQSRPSGARPSESPRLGRKGGHERPPSPGLRGLRTDSPAATVLAVACRAAESPRVGGQLPLVAIGLSEYQASGARGQPTSIPGSPKFQPPVPAPRNKIGTLQDRPPSPFRELPGTERVLTTSPSRQLVGRTFSDGSATRTLQPPESPRLGRRGLDSMRELPPLSPSLSRRALSPMPARTTPDPKLTREVAESPRPRRWAAHGASPEDFSVTLGARGRRTRSPSPTLGESLAPRKGSFSGRLSPAYSLGSLTGASPHQSPRAQRKLSSGDLRVPVTRERKNSITEISDNEDDLLEYHRRQRQERLREQEMERLERQRLETILNLCAEYSRADGGPEAGELPSIGEAAAALALAGRRPSRGLAGGTGASARSNEEPGGATQRLWETVERSDEENLKEECSSTESTQQEHEDAPSAKLQGEVLALEEERAQVLGRVGQLKVRVKELEQQLQESAREAEMERALLQGEREAERALLQKEQKALDQLQEKLVTLETGIQKERDKEAEALETETKLFEDLEFQQLERESRVEEERELAGQGLLRSKAELLRSIAKRKERLAVLDSQAGQIRSQAVQESERLARDKSASLQLLQKEKEKLAMLERRYHSLTGGRAFPKTTSTLKEMEKLLLPAVDLEQWYQELMAGLGTGPAAASPRSSPPPLPAKASRQLQVYRSKMDGEATSPLPRTRSGPLPSSSGSSSSSSQLSVATLGRSPSPKSTLLAQNGTSSLPRSLAATLQDIETKRQLALQQKGQQVIEEQRRRLAELKQKAAAEAQCQWDALHGAAPFPAGPLGFPQLLHHSILHHLPASRERGEEGEHAYDTLSLESSDSMETSISTGGNSACSPDTMSSASGLDVGKTEEMEKMLKEAHAEKSRLMESREREMELRRQALEEERRRREQVERRLQGESARRHQLVEKEVKMREKQFSQARPLTRYLPIRKEDFDLKTHIESSGHGVDTCMHVVLSSKVCRGYLVKMGGKIKSWKKRWFVFDRLKRTLSYYVDKHETKLKGVIYFQAIEEVYYDHLRSAAKKRFLSFTMVSESPNPALTFCVKTHDRLYYMVAPSAEAMRIWMDVIVTGAEGYTQFMN</sequence>
<keyword evidence="3 6" id="KW-0175">Coiled coil</keyword>
<proteinExistence type="predicted"/>
<feature type="region of interest" description="Disordered" evidence="7">
    <location>
        <begin position="145"/>
        <end position="188"/>
    </location>
</feature>
<dbReference type="InterPro" id="IPR037810">
    <property type="entry name" value="PHLDB1/2/3_PH"/>
</dbReference>
<protein>
    <recommendedName>
        <fullName evidence="4">Pleckstrin homology-like domain family B member 1</fullName>
    </recommendedName>
    <alternativeName>
        <fullName evidence="5">Protein LL5-alpha</fullName>
    </alternativeName>
</protein>
<dbReference type="CDD" id="cd22713">
    <property type="entry name" value="FHA_PHLB1"/>
    <property type="match status" value="1"/>
</dbReference>
<dbReference type="PROSITE" id="PS50003">
    <property type="entry name" value="PH_DOMAIN"/>
    <property type="match status" value="1"/>
</dbReference>
<feature type="compositionally biased region" description="Low complexity" evidence="7">
    <location>
        <begin position="463"/>
        <end position="472"/>
    </location>
</feature>
<reference evidence="9" key="2">
    <citation type="submission" date="2025-09" db="UniProtKB">
        <authorList>
            <consortium name="Ensembl"/>
        </authorList>
    </citation>
    <scope>IDENTIFICATION</scope>
</reference>
<dbReference type="Ensembl" id="ENSMMNT00015032676.1">
    <property type="protein sequence ID" value="ENSMMNP00015029746.1"/>
    <property type="gene ID" value="ENSMMNG00015021622.1"/>
</dbReference>
<keyword evidence="2" id="KW-0597">Phosphoprotein</keyword>
<feature type="region of interest" description="Disordered" evidence="7">
    <location>
        <begin position="371"/>
        <end position="580"/>
    </location>
</feature>